<evidence type="ECO:0000313" key="7">
    <source>
        <dbReference type="EMBL" id="GMM57518.1"/>
    </source>
</evidence>
<proteinExistence type="inferred from homology"/>
<comment type="caution">
    <text evidence="7">The sequence shown here is derived from an EMBL/GenBank/DDBJ whole genome shotgun (WGS) entry which is preliminary data.</text>
</comment>
<dbReference type="SMART" id="SM00460">
    <property type="entry name" value="TGc"/>
    <property type="match status" value="1"/>
</dbReference>
<dbReference type="InterPro" id="IPR050883">
    <property type="entry name" value="PNGase"/>
</dbReference>
<keyword evidence="2" id="KW-0479">Metal-binding</keyword>
<reference evidence="7 8" key="1">
    <citation type="journal article" date="2023" name="Elife">
        <title>Identification of key yeast species and microbe-microbe interactions impacting larval growth of Drosophila in the wild.</title>
        <authorList>
            <person name="Mure A."/>
            <person name="Sugiura Y."/>
            <person name="Maeda R."/>
            <person name="Honda K."/>
            <person name="Sakurai N."/>
            <person name="Takahashi Y."/>
            <person name="Watada M."/>
            <person name="Katoh T."/>
            <person name="Gotoh A."/>
            <person name="Gotoh Y."/>
            <person name="Taniguchi I."/>
            <person name="Nakamura K."/>
            <person name="Hayashi T."/>
            <person name="Katayama T."/>
            <person name="Uemura T."/>
            <person name="Hattori Y."/>
        </authorList>
    </citation>
    <scope>NUCLEOTIDE SEQUENCE [LARGE SCALE GENOMIC DNA]</scope>
    <source>
        <strain evidence="7 8">KH-74</strain>
    </source>
</reference>
<comment type="similarity">
    <text evidence="1">Belongs to the transglutaminase-like superfamily. PNGase family.</text>
</comment>
<keyword evidence="3" id="KW-0862">Zinc</keyword>
<dbReference type="GO" id="GO:0000224">
    <property type="term" value="F:peptide-N4-(N-acetyl-beta-glucosaminyl)asparagine amidase activity"/>
    <property type="evidence" value="ECO:0007669"/>
    <property type="project" value="TreeGrafter"/>
</dbReference>
<dbReference type="GO" id="GO:0005634">
    <property type="term" value="C:nucleus"/>
    <property type="evidence" value="ECO:0007669"/>
    <property type="project" value="TreeGrafter"/>
</dbReference>
<evidence type="ECO:0000256" key="4">
    <source>
        <dbReference type="ARBA" id="ARBA00032858"/>
    </source>
</evidence>
<dbReference type="GO" id="GO:0006516">
    <property type="term" value="P:glycoprotein catabolic process"/>
    <property type="evidence" value="ECO:0007669"/>
    <property type="project" value="TreeGrafter"/>
</dbReference>
<dbReference type="EMBL" id="BTGD01000013">
    <property type="protein sequence ID" value="GMM57518.1"/>
    <property type="molecule type" value="Genomic_DNA"/>
</dbReference>
<evidence type="ECO:0000313" key="8">
    <source>
        <dbReference type="Proteomes" id="UP001377567"/>
    </source>
</evidence>
<feature type="region of interest" description="Disordered" evidence="5">
    <location>
        <begin position="313"/>
        <end position="342"/>
    </location>
</feature>
<keyword evidence="8" id="KW-1185">Reference proteome</keyword>
<sequence>MSSQSEIYTTTAKMFLDQYKDMVLGLLHQPSKDRGIPELLQSNAFAREIDHSHRRLCHAYENPEWQSTLMDTIDLDLIYKNVDAMPREEPDNDDEYTDNLVKELLRYFKQDFFKWCDKPECANCHTNEHQQFAGSQGPTPEEARYKCAGVEVYRCTQCGSTTRFPRYNDPVKLLETRQGRCGEWCNVFTLVLRSFGLDVRYVQNKEDHVWNEYYSRRLSRWVHVDSCEQSFDEPHIYAVNWNKKMSYCIAYGVDGVHDVSARYIVKNALPRTLIGEGELQRLCLFLTQRVRSTLPDDEQYRLFQMDECDRFASGAPTSTSTGAAGRQSGSAEWTAQRGEDGQ</sequence>
<feature type="domain" description="Transglutaminase-like" evidence="6">
    <location>
        <begin position="173"/>
        <end position="228"/>
    </location>
</feature>
<gene>
    <name evidence="7" type="ORF">DAKH74_041340</name>
</gene>
<dbReference type="PANTHER" id="PTHR12143:SF19">
    <property type="entry name" value="PEPTIDE-N(4)-(N-ACETYL-BETA-GLUCOSAMINYL)ASPARAGINE AMIDASE"/>
    <property type="match status" value="1"/>
</dbReference>
<name>A0AAV5S1U4_MAUHU</name>
<evidence type="ECO:0000259" key="6">
    <source>
        <dbReference type="SMART" id="SM00460"/>
    </source>
</evidence>
<dbReference type="Gene3D" id="2.20.25.10">
    <property type="match status" value="1"/>
</dbReference>
<dbReference type="SUPFAM" id="SSF54001">
    <property type="entry name" value="Cysteine proteinases"/>
    <property type="match status" value="1"/>
</dbReference>
<dbReference type="PANTHER" id="PTHR12143">
    <property type="entry name" value="PEPTIDE N-GLYCANASE PNGASE -RELATED"/>
    <property type="match status" value="1"/>
</dbReference>
<dbReference type="InterPro" id="IPR002931">
    <property type="entry name" value="Transglutaminase-like"/>
</dbReference>
<feature type="compositionally biased region" description="Polar residues" evidence="5">
    <location>
        <begin position="315"/>
        <end position="333"/>
    </location>
</feature>
<evidence type="ECO:0000256" key="5">
    <source>
        <dbReference type="SAM" id="MobiDB-lite"/>
    </source>
</evidence>
<protein>
    <recommendedName>
        <fullName evidence="4">Peptide:N-glycanase 1</fullName>
    </recommendedName>
</protein>
<dbReference type="Gene3D" id="3.10.620.30">
    <property type="match status" value="1"/>
</dbReference>
<accession>A0AAV5S1U4</accession>
<dbReference type="Pfam" id="PF01841">
    <property type="entry name" value="Transglut_core"/>
    <property type="match status" value="1"/>
</dbReference>
<dbReference type="InterPro" id="IPR038765">
    <property type="entry name" value="Papain-like_cys_pep_sf"/>
</dbReference>
<dbReference type="GO" id="GO:0005829">
    <property type="term" value="C:cytosol"/>
    <property type="evidence" value="ECO:0007669"/>
    <property type="project" value="TreeGrafter"/>
</dbReference>
<organism evidence="7 8">
    <name type="scientific">Maudiozyma humilis</name>
    <name type="common">Sour dough yeast</name>
    <name type="synonym">Kazachstania humilis</name>
    <dbReference type="NCBI Taxonomy" id="51915"/>
    <lineage>
        <taxon>Eukaryota</taxon>
        <taxon>Fungi</taxon>
        <taxon>Dikarya</taxon>
        <taxon>Ascomycota</taxon>
        <taxon>Saccharomycotina</taxon>
        <taxon>Saccharomycetes</taxon>
        <taxon>Saccharomycetales</taxon>
        <taxon>Saccharomycetaceae</taxon>
        <taxon>Maudiozyma</taxon>
    </lineage>
</organism>
<dbReference type="AlphaFoldDB" id="A0AAV5S1U4"/>
<dbReference type="GO" id="GO:0046872">
    <property type="term" value="F:metal ion binding"/>
    <property type="evidence" value="ECO:0007669"/>
    <property type="project" value="UniProtKB-KW"/>
</dbReference>
<dbReference type="Proteomes" id="UP001377567">
    <property type="component" value="Unassembled WGS sequence"/>
</dbReference>
<evidence type="ECO:0000256" key="1">
    <source>
        <dbReference type="ARBA" id="ARBA00009390"/>
    </source>
</evidence>
<evidence type="ECO:0000256" key="3">
    <source>
        <dbReference type="ARBA" id="ARBA00022833"/>
    </source>
</evidence>
<evidence type="ECO:0000256" key="2">
    <source>
        <dbReference type="ARBA" id="ARBA00022723"/>
    </source>
</evidence>